<reference evidence="1" key="1">
    <citation type="submission" date="2021-08" db="EMBL/GenBank/DDBJ databases">
        <title>Novel anaerobic bacterium isolated from sea squirt in East Sea, Republic of Korea.</title>
        <authorList>
            <person name="Nguyen T.H."/>
            <person name="Li Z."/>
            <person name="Lee Y.-J."/>
            <person name="Ko J."/>
            <person name="Kim S.-G."/>
        </authorList>
    </citation>
    <scope>NUCLEOTIDE SEQUENCE</scope>
    <source>
        <strain evidence="1">KCTC 25031</strain>
    </source>
</reference>
<dbReference type="EMBL" id="CP081303">
    <property type="protein sequence ID" value="QZE15118.1"/>
    <property type="molecule type" value="Genomic_DNA"/>
</dbReference>
<evidence type="ECO:0000313" key="2">
    <source>
        <dbReference type="Proteomes" id="UP000826212"/>
    </source>
</evidence>
<accession>A0AC61NHH7</accession>
<proteinExistence type="predicted"/>
<sequence>MFQKKYNIIINISGIFIIGWVIFYKSIFLDIYEWFSWMSEVGEEFYPIALSLIASWIFYLINVYLPYYDNKRSIKLILNNQVDKVKKELSYFHFTLELISTGQTTNKIFNDPPTPLLEPYNTKTNQYNKWSECFQNRLSPLIKELVEIIRNNRDIFTFDFVDVVSTLEVNVDNLVNRMKNFEEQDNIKSYGVLTTCRKEIISSVLDYNQDLIIEKLRISDDIFINLKKIILDHIVGAKTSQLNEMKLTSFIDPMIIIKFSNYLKDIKDSENSPFLKHSQELSKRILSININKMDLEKTEIDVIEIIKKIGESIEWIEKELI</sequence>
<gene>
    <name evidence="1" type="ORF">K4L44_04620</name>
</gene>
<organism evidence="1 2">
    <name type="scientific">Halosquirtibacter laminarini</name>
    <dbReference type="NCBI Taxonomy" id="3374600"/>
    <lineage>
        <taxon>Bacteria</taxon>
        <taxon>Pseudomonadati</taxon>
        <taxon>Bacteroidota</taxon>
        <taxon>Bacteroidia</taxon>
        <taxon>Marinilabiliales</taxon>
        <taxon>Prolixibacteraceae</taxon>
        <taxon>Halosquirtibacter</taxon>
    </lineage>
</organism>
<protein>
    <submittedName>
        <fullName evidence="1">Uncharacterized protein</fullName>
    </submittedName>
</protein>
<name>A0AC61NHH7_9BACT</name>
<evidence type="ECO:0000313" key="1">
    <source>
        <dbReference type="EMBL" id="QZE15118.1"/>
    </source>
</evidence>
<dbReference type="Proteomes" id="UP000826212">
    <property type="component" value="Chromosome"/>
</dbReference>
<keyword evidence="2" id="KW-1185">Reference proteome</keyword>